<gene>
    <name evidence="1" type="ORF">F0185_32905</name>
</gene>
<dbReference type="EMBL" id="VUYU01000046">
    <property type="protein sequence ID" value="NHZ38349.1"/>
    <property type="molecule type" value="Genomic_DNA"/>
</dbReference>
<dbReference type="Proteomes" id="UP000785613">
    <property type="component" value="Unassembled WGS sequence"/>
</dbReference>
<proteinExistence type="predicted"/>
<sequence>MTTQDAAQNIGTLRLGPELKYLPEVLAGLEQIKVAAQEAAAAVASIGGQDARVHDAIYRQSAAAGMVVAPYKIDAAAAAFAEQWVKEVRTGRDVLGMLPRTADQFAAAFVRFIEGATPWAASPPGQAS</sequence>
<evidence type="ECO:0008006" key="3">
    <source>
        <dbReference type="Google" id="ProtNLM"/>
    </source>
</evidence>
<comment type="caution">
    <text evidence="1">The sequence shown here is derived from an EMBL/GenBank/DDBJ whole genome shotgun (WGS) entry which is preliminary data.</text>
</comment>
<name>A0ABX0LWM1_9BURK</name>
<keyword evidence="2" id="KW-1185">Reference proteome</keyword>
<reference evidence="1 2" key="1">
    <citation type="submission" date="2019-09" db="EMBL/GenBank/DDBJ databases">
        <title>Taxonomy of Antarctic Massilia spp.: description of Massilia rubra sp. nov., Massilia aquatica sp. nov., Massilia mucilaginosa sp. nov., Massilia frigida sp. nov. isolated from streams, lakes and regoliths.</title>
        <authorList>
            <person name="Holochova P."/>
            <person name="Sedlacek I."/>
            <person name="Kralova S."/>
            <person name="Maslanova I."/>
            <person name="Busse H.-J."/>
            <person name="Stankova E."/>
            <person name="Vrbovska V."/>
            <person name="Kovarovic V."/>
            <person name="Bartak M."/>
            <person name="Svec P."/>
            <person name="Pantucek R."/>
        </authorList>
    </citation>
    <scope>NUCLEOTIDE SEQUENCE [LARGE SCALE GENOMIC DNA]</scope>
    <source>
        <strain evidence="1 2">CCM 8692</strain>
    </source>
</reference>
<evidence type="ECO:0000313" key="1">
    <source>
        <dbReference type="EMBL" id="NHZ38349.1"/>
    </source>
</evidence>
<protein>
    <recommendedName>
        <fullName evidence="3">Phasin domain-containing protein</fullName>
    </recommendedName>
</protein>
<evidence type="ECO:0000313" key="2">
    <source>
        <dbReference type="Proteomes" id="UP000785613"/>
    </source>
</evidence>
<dbReference type="RefSeq" id="WP_167232792.1">
    <property type="nucleotide sequence ID" value="NZ_VUYU01000046.1"/>
</dbReference>
<accession>A0ABX0LWM1</accession>
<organism evidence="1 2">
    <name type="scientific">Massilia rubra</name>
    <dbReference type="NCBI Taxonomy" id="2607910"/>
    <lineage>
        <taxon>Bacteria</taxon>
        <taxon>Pseudomonadati</taxon>
        <taxon>Pseudomonadota</taxon>
        <taxon>Betaproteobacteria</taxon>
        <taxon>Burkholderiales</taxon>
        <taxon>Oxalobacteraceae</taxon>
        <taxon>Telluria group</taxon>
        <taxon>Massilia</taxon>
    </lineage>
</organism>